<dbReference type="Proteomes" id="UP000003959">
    <property type="component" value="Unassembled WGS sequence"/>
</dbReference>
<feature type="transmembrane region" description="Helical" evidence="1">
    <location>
        <begin position="72"/>
        <end position="101"/>
    </location>
</feature>
<protein>
    <recommendedName>
        <fullName evidence="4">Low-complexity protein</fullName>
    </recommendedName>
</protein>
<reference evidence="3" key="1">
    <citation type="journal article" date="2011" name="Proc. Natl. Acad. Sci. U.S.A.">
        <title>Genomic insights into the physiology and ecology of the marine filamentous cyanobacterium Lyngbya majuscula.</title>
        <authorList>
            <person name="Jones A.C."/>
            <person name="Monroe E.A."/>
            <person name="Podell S."/>
            <person name="Hess W.R."/>
            <person name="Klages S."/>
            <person name="Esquenazi E."/>
            <person name="Niessen S."/>
            <person name="Hoover H."/>
            <person name="Rothmann M."/>
            <person name="Lasken R.S."/>
            <person name="Yates J.R.III."/>
            <person name="Reinhardt R."/>
            <person name="Kube M."/>
            <person name="Burkart M.D."/>
            <person name="Allen E.E."/>
            <person name="Dorrestein P.C."/>
            <person name="Gerwick W.H."/>
            <person name="Gerwick L."/>
        </authorList>
    </citation>
    <scope>NUCLEOTIDE SEQUENCE [LARGE SCALE GENOMIC DNA]</scope>
    <source>
        <strain evidence="3">3L</strain>
    </source>
</reference>
<accession>F4XND1</accession>
<dbReference type="SUPFAM" id="SSF141571">
    <property type="entry name" value="Pentapeptide repeat-like"/>
    <property type="match status" value="1"/>
</dbReference>
<keyword evidence="1" id="KW-1133">Transmembrane helix</keyword>
<feature type="transmembrane region" description="Helical" evidence="1">
    <location>
        <begin position="231"/>
        <end position="252"/>
    </location>
</feature>
<evidence type="ECO:0000256" key="1">
    <source>
        <dbReference type="SAM" id="Phobius"/>
    </source>
</evidence>
<feature type="transmembrane region" description="Helical" evidence="1">
    <location>
        <begin position="107"/>
        <end position="127"/>
    </location>
</feature>
<dbReference type="InterPro" id="IPR051082">
    <property type="entry name" value="Pentapeptide-BTB/POZ_domain"/>
</dbReference>
<dbReference type="EMBL" id="GL890840">
    <property type="protein sequence ID" value="EGJ34190.1"/>
    <property type="molecule type" value="Genomic_DNA"/>
</dbReference>
<dbReference type="Gene3D" id="2.160.20.80">
    <property type="entry name" value="E3 ubiquitin-protein ligase SopA"/>
    <property type="match status" value="2"/>
</dbReference>
<feature type="transmembrane region" description="Helical" evidence="1">
    <location>
        <begin position="190"/>
        <end position="211"/>
    </location>
</feature>
<dbReference type="AlphaFoldDB" id="F4XND1"/>
<dbReference type="OrthoDB" id="446918at2"/>
<feature type="transmembrane region" description="Helical" evidence="1">
    <location>
        <begin position="134"/>
        <end position="155"/>
    </location>
</feature>
<dbReference type="Pfam" id="PF00805">
    <property type="entry name" value="Pentapeptide"/>
    <property type="match status" value="2"/>
</dbReference>
<gene>
    <name evidence="2" type="ORF">LYNGBM3L_23990</name>
</gene>
<dbReference type="InterPro" id="IPR001646">
    <property type="entry name" value="5peptide_repeat"/>
</dbReference>
<name>F4XND1_9CYAN</name>
<feature type="transmembrane region" description="Helical" evidence="1">
    <location>
        <begin position="161"/>
        <end position="178"/>
    </location>
</feature>
<evidence type="ECO:0000313" key="3">
    <source>
        <dbReference type="Proteomes" id="UP000003959"/>
    </source>
</evidence>
<keyword evidence="1" id="KW-0812">Transmembrane</keyword>
<dbReference type="PANTHER" id="PTHR14136:SF17">
    <property type="entry name" value="BTB_POZ DOMAIN-CONTAINING PROTEIN KCTD9"/>
    <property type="match status" value="1"/>
</dbReference>
<evidence type="ECO:0000313" key="2">
    <source>
        <dbReference type="EMBL" id="EGJ34190.1"/>
    </source>
</evidence>
<dbReference type="PANTHER" id="PTHR14136">
    <property type="entry name" value="BTB_POZ DOMAIN-CONTAINING PROTEIN KCTD9"/>
    <property type="match status" value="1"/>
</dbReference>
<dbReference type="eggNOG" id="COG1357">
    <property type="taxonomic scope" value="Bacteria"/>
</dbReference>
<keyword evidence="3" id="KW-1185">Reference proteome</keyword>
<organism evidence="2 3">
    <name type="scientific">Moorena producens 3L</name>
    <dbReference type="NCBI Taxonomy" id="489825"/>
    <lineage>
        <taxon>Bacteria</taxon>
        <taxon>Bacillati</taxon>
        <taxon>Cyanobacteriota</taxon>
        <taxon>Cyanophyceae</taxon>
        <taxon>Coleofasciculales</taxon>
        <taxon>Coleofasciculaceae</taxon>
        <taxon>Moorena</taxon>
    </lineage>
</organism>
<sequence>MLMKAQTILARYAQGERDFRKVNLRGQSFQGRDLSGADFSEADIRGANFKNTILTGTKFCKAKAGLPQSWSIVIILVSSMIALILSAIVSFYGGCYAAFIVNYVQGANLIFAWIALVAIIVLFVVILGQGIQTVQALVVGLVFGFAVAVAVAGAFGLAFPFALAFALGLPFALALAVATTGAGSGVLDGVLMGVLGLLVAVGGAVAGVFAVQQSALPFTKTGTLGFDLASAIGGTLAFLLALLGSYLGWGALTEDPKHAWIRSTAIALAATGGTSFYNADLTDADFTGATLKSTDLRKANLTDTCLDNTSELDLARRDQT</sequence>
<proteinExistence type="predicted"/>
<dbReference type="HOGENOM" id="CLU_053108_0_0_3"/>
<keyword evidence="1" id="KW-0472">Membrane</keyword>
<evidence type="ECO:0008006" key="4">
    <source>
        <dbReference type="Google" id="ProtNLM"/>
    </source>
</evidence>